<evidence type="ECO:0000256" key="2">
    <source>
        <dbReference type="ARBA" id="ARBA00022491"/>
    </source>
</evidence>
<dbReference type="GO" id="GO:1900376">
    <property type="term" value="P:regulation of secondary metabolite biosynthetic process"/>
    <property type="evidence" value="ECO:0007669"/>
    <property type="project" value="TreeGrafter"/>
</dbReference>
<dbReference type="PANTHER" id="PTHR33202:SF7">
    <property type="entry name" value="FERRIC UPTAKE REGULATION PROTEIN"/>
    <property type="match status" value="1"/>
</dbReference>
<dbReference type="FunFam" id="1.10.10.10:FF:000051">
    <property type="entry name" value="Fur family transcriptional regulator"/>
    <property type="match status" value="1"/>
</dbReference>
<dbReference type="Gene3D" id="1.10.10.10">
    <property type="entry name" value="Winged helix-like DNA-binding domain superfamily/Winged helix DNA-binding domain"/>
    <property type="match status" value="1"/>
</dbReference>
<keyword evidence="7" id="KW-0804">Transcription</keyword>
<evidence type="ECO:0000256" key="9">
    <source>
        <dbReference type="PIRSR" id="PIRSR602481-2"/>
    </source>
</evidence>
<sequence length="144" mass="16761">MGDSSKQAREILANTGYKVTNQRARILEILLENTDKHMSAEEIYEIIKGEKGDIGLATIYRALELFEELDIIHKLNFGDGRSRYELKEEDHHHHHLICSKCNEVFEVAEDLLDQLEEKIEKQYQFKITGHHLKFYGICQNCVEG</sequence>
<evidence type="ECO:0000256" key="6">
    <source>
        <dbReference type="ARBA" id="ARBA00023125"/>
    </source>
</evidence>
<feature type="binding site" evidence="9">
    <location>
        <position position="130"/>
    </location>
    <ligand>
        <name>Fe cation</name>
        <dbReference type="ChEBI" id="CHEBI:24875"/>
    </ligand>
</feature>
<keyword evidence="5" id="KW-0805">Transcription regulation</keyword>
<keyword evidence="11" id="KW-1185">Reference proteome</keyword>
<dbReference type="Proteomes" id="UP000243819">
    <property type="component" value="Unassembled WGS sequence"/>
</dbReference>
<keyword evidence="3 8" id="KW-0479">Metal-binding</keyword>
<evidence type="ECO:0000256" key="8">
    <source>
        <dbReference type="PIRSR" id="PIRSR602481-1"/>
    </source>
</evidence>
<dbReference type="InterPro" id="IPR002481">
    <property type="entry name" value="FUR"/>
</dbReference>
<dbReference type="CDD" id="cd07153">
    <property type="entry name" value="Fur_like"/>
    <property type="match status" value="1"/>
</dbReference>
<evidence type="ECO:0000256" key="1">
    <source>
        <dbReference type="ARBA" id="ARBA00007957"/>
    </source>
</evidence>
<evidence type="ECO:0000256" key="7">
    <source>
        <dbReference type="ARBA" id="ARBA00023163"/>
    </source>
</evidence>
<dbReference type="Gene3D" id="3.30.1490.190">
    <property type="match status" value="1"/>
</dbReference>
<feature type="binding site" evidence="8">
    <location>
        <position position="138"/>
    </location>
    <ligand>
        <name>Zn(2+)</name>
        <dbReference type="ChEBI" id="CHEBI:29105"/>
    </ligand>
</feature>
<dbReference type="RefSeq" id="WP_091351186.1">
    <property type="nucleotide sequence ID" value="NZ_FOIF01000043.1"/>
</dbReference>
<dbReference type="STRING" id="1120990.SAMN03080614_10436"/>
<dbReference type="PANTHER" id="PTHR33202">
    <property type="entry name" value="ZINC UPTAKE REGULATION PROTEIN"/>
    <property type="match status" value="1"/>
</dbReference>
<evidence type="ECO:0000313" key="11">
    <source>
        <dbReference type="Proteomes" id="UP000243819"/>
    </source>
</evidence>
<dbReference type="InterPro" id="IPR036388">
    <property type="entry name" value="WH-like_DNA-bd_sf"/>
</dbReference>
<dbReference type="AlphaFoldDB" id="A0A1I0BN17"/>
<comment type="cofactor">
    <cofactor evidence="8">
        <name>Zn(2+)</name>
        <dbReference type="ChEBI" id="CHEBI:29105"/>
    </cofactor>
    <text evidence="8">Binds 1 zinc ion per subunit.</text>
</comment>
<keyword evidence="2" id="KW-0678">Repressor</keyword>
<dbReference type="InterPro" id="IPR036390">
    <property type="entry name" value="WH_DNA-bd_sf"/>
</dbReference>
<accession>A0A1I0BN17</accession>
<name>A0A1I0BN17_9FIRM</name>
<dbReference type="EMBL" id="FOIF01000043">
    <property type="protein sequence ID" value="SET07661.1"/>
    <property type="molecule type" value="Genomic_DNA"/>
</dbReference>
<dbReference type="GO" id="GO:0003700">
    <property type="term" value="F:DNA-binding transcription factor activity"/>
    <property type="evidence" value="ECO:0007669"/>
    <property type="project" value="InterPro"/>
</dbReference>
<dbReference type="Pfam" id="PF01475">
    <property type="entry name" value="FUR"/>
    <property type="match status" value="1"/>
</dbReference>
<dbReference type="OrthoDB" id="8659436at2"/>
<protein>
    <submittedName>
        <fullName evidence="10">Ferric uptake regulator, Fur family</fullName>
    </submittedName>
</protein>
<feature type="binding site" evidence="9">
    <location>
        <position position="92"/>
    </location>
    <ligand>
        <name>Fe cation</name>
        <dbReference type="ChEBI" id="CHEBI:24875"/>
    </ligand>
</feature>
<organism evidence="10 11">
    <name type="scientific">Anaerobranca gottschalkii DSM 13577</name>
    <dbReference type="NCBI Taxonomy" id="1120990"/>
    <lineage>
        <taxon>Bacteria</taxon>
        <taxon>Bacillati</taxon>
        <taxon>Bacillota</taxon>
        <taxon>Clostridia</taxon>
        <taxon>Eubacteriales</taxon>
        <taxon>Proteinivoracaceae</taxon>
        <taxon>Anaerobranca</taxon>
    </lineage>
</organism>
<feature type="binding site" evidence="8">
    <location>
        <position position="98"/>
    </location>
    <ligand>
        <name>Zn(2+)</name>
        <dbReference type="ChEBI" id="CHEBI:29105"/>
    </ligand>
</feature>
<dbReference type="GO" id="GO:0000976">
    <property type="term" value="F:transcription cis-regulatory region binding"/>
    <property type="evidence" value="ECO:0007669"/>
    <property type="project" value="TreeGrafter"/>
</dbReference>
<gene>
    <name evidence="10" type="ORF">SAMN03080614_10436</name>
</gene>
<proteinExistence type="inferred from homology"/>
<dbReference type="GO" id="GO:0045892">
    <property type="term" value="P:negative regulation of DNA-templated transcription"/>
    <property type="evidence" value="ECO:0007669"/>
    <property type="project" value="TreeGrafter"/>
</dbReference>
<evidence type="ECO:0000256" key="3">
    <source>
        <dbReference type="ARBA" id="ARBA00022723"/>
    </source>
</evidence>
<dbReference type="GO" id="GO:0008270">
    <property type="term" value="F:zinc ion binding"/>
    <property type="evidence" value="ECO:0007669"/>
    <property type="project" value="TreeGrafter"/>
</dbReference>
<comment type="cofactor">
    <cofactor evidence="9">
        <name>Mn(2+)</name>
        <dbReference type="ChEBI" id="CHEBI:29035"/>
    </cofactor>
    <cofactor evidence="9">
        <name>Fe(2+)</name>
        <dbReference type="ChEBI" id="CHEBI:29033"/>
    </cofactor>
    <text evidence="9">Binds 1 Mn(2+) or Fe(2+) ion per subunit.</text>
</comment>
<evidence type="ECO:0000256" key="4">
    <source>
        <dbReference type="ARBA" id="ARBA00022833"/>
    </source>
</evidence>
<dbReference type="SUPFAM" id="SSF46785">
    <property type="entry name" value="Winged helix' DNA-binding domain"/>
    <property type="match status" value="1"/>
</dbReference>
<keyword evidence="6" id="KW-0238">DNA-binding</keyword>
<evidence type="ECO:0000313" key="10">
    <source>
        <dbReference type="EMBL" id="SET07661.1"/>
    </source>
</evidence>
<feature type="binding site" evidence="8">
    <location>
        <position position="141"/>
    </location>
    <ligand>
        <name>Zn(2+)</name>
        <dbReference type="ChEBI" id="CHEBI:29105"/>
    </ligand>
</feature>
<comment type="similarity">
    <text evidence="1">Belongs to the Fur family.</text>
</comment>
<keyword evidence="9" id="KW-0408">Iron</keyword>
<evidence type="ECO:0000256" key="5">
    <source>
        <dbReference type="ARBA" id="ARBA00023015"/>
    </source>
</evidence>
<reference evidence="11" key="1">
    <citation type="submission" date="2016-10" db="EMBL/GenBank/DDBJ databases">
        <authorList>
            <person name="Varghese N."/>
            <person name="Submissions S."/>
        </authorList>
    </citation>
    <scope>NUCLEOTIDE SEQUENCE [LARGE SCALE GENOMIC DNA]</scope>
    <source>
        <strain evidence="11">DSM 13577</strain>
    </source>
</reference>
<feature type="binding site" evidence="8">
    <location>
        <position position="101"/>
    </location>
    <ligand>
        <name>Zn(2+)</name>
        <dbReference type="ChEBI" id="CHEBI:29105"/>
    </ligand>
</feature>
<dbReference type="InterPro" id="IPR043135">
    <property type="entry name" value="Fur_C"/>
</dbReference>
<keyword evidence="4 8" id="KW-0862">Zinc</keyword>